<dbReference type="SMART" id="SM00977">
    <property type="entry name" value="TilS_C"/>
    <property type="match status" value="1"/>
</dbReference>
<accession>A0ABT9G545</accession>
<keyword evidence="4 8" id="KW-0819">tRNA processing</keyword>
<gene>
    <name evidence="8 10" type="primary">tilS</name>
    <name evidence="10" type="ORF">Q8X39_13300</name>
</gene>
<keyword evidence="6 8" id="KW-0067">ATP-binding</keyword>
<dbReference type="Pfam" id="PF09179">
    <property type="entry name" value="TilS"/>
    <property type="match status" value="1"/>
</dbReference>
<dbReference type="GO" id="GO:0032267">
    <property type="term" value="F:tRNA(Ile)-lysidine synthase activity"/>
    <property type="evidence" value="ECO:0007669"/>
    <property type="project" value="UniProtKB-EC"/>
</dbReference>
<keyword evidence="2 8" id="KW-0963">Cytoplasm</keyword>
<dbReference type="InterPro" id="IPR012795">
    <property type="entry name" value="tRNA_Ile_lys_synt_N"/>
</dbReference>
<comment type="similarity">
    <text evidence="8">Belongs to the tRNA(Ile)-lysidine synthase family.</text>
</comment>
<dbReference type="EC" id="6.3.4.19" evidence="8"/>
<feature type="domain" description="Lysidine-tRNA(Ile) synthetase C-terminal" evidence="9">
    <location>
        <begin position="383"/>
        <end position="455"/>
    </location>
</feature>
<comment type="function">
    <text evidence="8">Ligates lysine onto the cytidine present at position 34 of the AUA codon-specific tRNA(Ile) that contains the anticodon CAU, in an ATP-dependent manner. Cytidine is converted to lysidine, thus changing the amino acid specificity of the tRNA from methionine to isoleucine.</text>
</comment>
<organism evidence="10 11">
    <name type="scientific">Leptothrix discophora</name>
    <dbReference type="NCBI Taxonomy" id="89"/>
    <lineage>
        <taxon>Bacteria</taxon>
        <taxon>Pseudomonadati</taxon>
        <taxon>Pseudomonadota</taxon>
        <taxon>Betaproteobacteria</taxon>
        <taxon>Burkholderiales</taxon>
        <taxon>Sphaerotilaceae</taxon>
        <taxon>Leptothrix</taxon>
    </lineage>
</organism>
<dbReference type="Gene3D" id="1.20.59.20">
    <property type="match status" value="1"/>
</dbReference>
<dbReference type="CDD" id="cd01992">
    <property type="entry name" value="TilS_N"/>
    <property type="match status" value="1"/>
</dbReference>
<comment type="catalytic activity">
    <reaction evidence="7 8">
        <text>cytidine(34) in tRNA(Ile2) + L-lysine + ATP = lysidine(34) in tRNA(Ile2) + AMP + diphosphate + H(+)</text>
        <dbReference type="Rhea" id="RHEA:43744"/>
        <dbReference type="Rhea" id="RHEA-COMP:10625"/>
        <dbReference type="Rhea" id="RHEA-COMP:10670"/>
        <dbReference type="ChEBI" id="CHEBI:15378"/>
        <dbReference type="ChEBI" id="CHEBI:30616"/>
        <dbReference type="ChEBI" id="CHEBI:32551"/>
        <dbReference type="ChEBI" id="CHEBI:33019"/>
        <dbReference type="ChEBI" id="CHEBI:82748"/>
        <dbReference type="ChEBI" id="CHEBI:83665"/>
        <dbReference type="ChEBI" id="CHEBI:456215"/>
        <dbReference type="EC" id="6.3.4.19"/>
    </reaction>
</comment>
<dbReference type="NCBIfam" id="TIGR02433">
    <property type="entry name" value="lysidine_TilS_C"/>
    <property type="match status" value="1"/>
</dbReference>
<dbReference type="Pfam" id="PF01171">
    <property type="entry name" value="ATP_bind_3"/>
    <property type="match status" value="1"/>
</dbReference>
<name>A0ABT9G545_LEPDI</name>
<comment type="domain">
    <text evidence="8">The N-terminal region contains the highly conserved SGGXDS motif, predicted to be a P-loop motif involved in ATP binding.</text>
</comment>
<comment type="subcellular location">
    <subcellularLocation>
        <location evidence="1 8">Cytoplasm</location>
    </subcellularLocation>
</comment>
<dbReference type="Pfam" id="PF11734">
    <property type="entry name" value="TilS_C"/>
    <property type="match status" value="1"/>
</dbReference>
<evidence type="ECO:0000256" key="4">
    <source>
        <dbReference type="ARBA" id="ARBA00022694"/>
    </source>
</evidence>
<dbReference type="PANTHER" id="PTHR43033">
    <property type="entry name" value="TRNA(ILE)-LYSIDINE SYNTHASE-RELATED"/>
    <property type="match status" value="1"/>
</dbReference>
<comment type="caution">
    <text evidence="10">The sequence shown here is derived from an EMBL/GenBank/DDBJ whole genome shotgun (WGS) entry which is preliminary data.</text>
</comment>
<evidence type="ECO:0000256" key="3">
    <source>
        <dbReference type="ARBA" id="ARBA00022598"/>
    </source>
</evidence>
<dbReference type="InterPro" id="IPR014729">
    <property type="entry name" value="Rossmann-like_a/b/a_fold"/>
</dbReference>
<evidence type="ECO:0000256" key="1">
    <source>
        <dbReference type="ARBA" id="ARBA00004496"/>
    </source>
</evidence>
<evidence type="ECO:0000313" key="10">
    <source>
        <dbReference type="EMBL" id="MDP4301618.1"/>
    </source>
</evidence>
<evidence type="ECO:0000259" key="9">
    <source>
        <dbReference type="SMART" id="SM00977"/>
    </source>
</evidence>
<protein>
    <recommendedName>
        <fullName evidence="8">tRNA(Ile)-lysidine synthase</fullName>
        <ecNumber evidence="8">6.3.4.19</ecNumber>
    </recommendedName>
    <alternativeName>
        <fullName evidence="8">tRNA(Ile)-2-lysyl-cytidine synthase</fullName>
    </alternativeName>
    <alternativeName>
        <fullName evidence="8">tRNA(Ile)-lysidine synthetase</fullName>
    </alternativeName>
</protein>
<dbReference type="SUPFAM" id="SSF56037">
    <property type="entry name" value="PheT/TilS domain"/>
    <property type="match status" value="1"/>
</dbReference>
<dbReference type="SUPFAM" id="SSF52402">
    <property type="entry name" value="Adenine nucleotide alpha hydrolases-like"/>
    <property type="match status" value="1"/>
</dbReference>
<dbReference type="Proteomes" id="UP001235760">
    <property type="component" value="Unassembled WGS sequence"/>
</dbReference>
<keyword evidence="11" id="KW-1185">Reference proteome</keyword>
<evidence type="ECO:0000256" key="6">
    <source>
        <dbReference type="ARBA" id="ARBA00022840"/>
    </source>
</evidence>
<evidence type="ECO:0000256" key="7">
    <source>
        <dbReference type="ARBA" id="ARBA00048539"/>
    </source>
</evidence>
<dbReference type="SUPFAM" id="SSF82829">
    <property type="entry name" value="MesJ substrate recognition domain-like"/>
    <property type="match status" value="1"/>
</dbReference>
<keyword evidence="3 8" id="KW-0436">Ligase</keyword>
<dbReference type="RefSeq" id="WP_305750159.1">
    <property type="nucleotide sequence ID" value="NZ_JAUZEE010000006.1"/>
</dbReference>
<keyword evidence="5 8" id="KW-0547">Nucleotide-binding</keyword>
<sequence>MNPIHDPGRSSSAAPPVVRRDDLAALPMLAGHTRVAVAYSGGHDSTVLMHATCLWAAARGAQVHALHVQHGLSPHAAHWEAHCAAQVDGWTRIARVSLHIRRLALVVPPGASLEAHARAARYAALADMAREAGCDTVLLAHHLDDQVETFLLQALRGAGPAGLSAMPVDIRRDGLRWVRPWLDRPRVELAAHREAHGLSHIEDDSNADPRLARNRLRLLVLPALRAAFPQADETLSACVRQVQDARVCVDALARIDLEGLRDVDGGPALSVSQLLELAPARQRHALRRWLIERSGHAPSQALLMRLSTEVEHAPDGRWQGRGGLVHAHRGRLAWVAETGRCPAPPTCRVSLRPGRHPVPDWGGVLVIEPVLRGGISQVGGDMVELRPRQGGEQFQSHPQGVPRSLKKQFQDAGVPSWARAAPLVWRDGLLVQVEGLGVDARARVRDGEPQWSLRWEAGEQAVAGR</sequence>
<dbReference type="PANTHER" id="PTHR43033:SF1">
    <property type="entry name" value="TRNA(ILE)-LYSIDINE SYNTHASE-RELATED"/>
    <property type="match status" value="1"/>
</dbReference>
<dbReference type="InterPro" id="IPR011063">
    <property type="entry name" value="TilS/TtcA_N"/>
</dbReference>
<feature type="binding site" evidence="8">
    <location>
        <begin position="40"/>
        <end position="45"/>
    </location>
    <ligand>
        <name>ATP</name>
        <dbReference type="ChEBI" id="CHEBI:30616"/>
    </ligand>
</feature>
<dbReference type="EMBL" id="JAUZEE010000006">
    <property type="protein sequence ID" value="MDP4301618.1"/>
    <property type="molecule type" value="Genomic_DNA"/>
</dbReference>
<evidence type="ECO:0000256" key="5">
    <source>
        <dbReference type="ARBA" id="ARBA00022741"/>
    </source>
</evidence>
<evidence type="ECO:0000256" key="8">
    <source>
        <dbReference type="HAMAP-Rule" id="MF_01161"/>
    </source>
</evidence>
<evidence type="ECO:0000256" key="2">
    <source>
        <dbReference type="ARBA" id="ARBA00022490"/>
    </source>
</evidence>
<proteinExistence type="inferred from homology"/>
<dbReference type="NCBIfam" id="TIGR02432">
    <property type="entry name" value="lysidine_TilS_N"/>
    <property type="match status" value="1"/>
</dbReference>
<dbReference type="InterPro" id="IPR012796">
    <property type="entry name" value="Lysidine-tRNA-synth_C"/>
</dbReference>
<dbReference type="HAMAP" id="MF_01161">
    <property type="entry name" value="tRNA_Ile_lys_synt"/>
    <property type="match status" value="1"/>
</dbReference>
<evidence type="ECO:0000313" key="11">
    <source>
        <dbReference type="Proteomes" id="UP001235760"/>
    </source>
</evidence>
<dbReference type="Gene3D" id="3.40.50.620">
    <property type="entry name" value="HUPs"/>
    <property type="match status" value="1"/>
</dbReference>
<reference evidence="10 11" key="1">
    <citation type="submission" date="2023-08" db="EMBL/GenBank/DDBJ databases">
        <authorList>
            <person name="Roldan D.M."/>
            <person name="Menes R.J."/>
        </authorList>
    </citation>
    <scope>NUCLEOTIDE SEQUENCE [LARGE SCALE GENOMIC DNA]</scope>
    <source>
        <strain evidence="10 11">CCM 2812</strain>
    </source>
</reference>
<dbReference type="InterPro" id="IPR015262">
    <property type="entry name" value="tRNA_Ile_lys_synt_subst-bd"/>
</dbReference>
<dbReference type="InterPro" id="IPR012094">
    <property type="entry name" value="tRNA_Ile_lys_synt"/>
</dbReference>